<evidence type="ECO:0000256" key="5">
    <source>
        <dbReference type="ARBA" id="ARBA00022692"/>
    </source>
</evidence>
<proteinExistence type="inferred from homology"/>
<feature type="signal peptide" evidence="13">
    <location>
        <begin position="1"/>
        <end position="22"/>
    </location>
</feature>
<evidence type="ECO:0000256" key="9">
    <source>
        <dbReference type="ARBA" id="ARBA00023136"/>
    </source>
</evidence>
<evidence type="ECO:0000256" key="8">
    <source>
        <dbReference type="ARBA" id="ARBA00023077"/>
    </source>
</evidence>
<keyword evidence="10 11" id="KW-0998">Cell outer membrane</keyword>
<dbReference type="EMBL" id="PNBX01000076">
    <property type="protein sequence ID" value="TMO66427.1"/>
    <property type="molecule type" value="Genomic_DNA"/>
</dbReference>
<keyword evidence="8 12" id="KW-0798">TonB box</keyword>
<keyword evidence="3 11" id="KW-1134">Transmembrane beta strand</keyword>
<dbReference type="InterPro" id="IPR039426">
    <property type="entry name" value="TonB-dep_rcpt-like"/>
</dbReference>
<dbReference type="GO" id="GO:0006826">
    <property type="term" value="P:iron ion transport"/>
    <property type="evidence" value="ECO:0007669"/>
    <property type="project" value="UniProtKB-KW"/>
</dbReference>
<dbReference type="PROSITE" id="PS52016">
    <property type="entry name" value="TONB_DEPENDENT_REC_3"/>
    <property type="match status" value="1"/>
</dbReference>
<evidence type="ECO:0000256" key="1">
    <source>
        <dbReference type="ARBA" id="ARBA00004571"/>
    </source>
</evidence>
<feature type="domain" description="TonB-dependent receptor-like beta-barrel" evidence="14">
    <location>
        <begin position="253"/>
        <end position="741"/>
    </location>
</feature>
<name>A0A5S3V5I9_9GAMM</name>
<sequence>MKNFAKNGLSLAISIACFTAYAEQTDSATSPSNDIEKIVVTGQKLSSSLQETKESVEVFTNLTLEERNLENITDVFIQTPGVSGNQSKFYIRGVRSSDGSGNPSRGDLASVVIDGVTLSGWVKSEGAGQLWDVSQIEILRGPQSTNLGRNALAGAVVVNTMDPVFENEGIIRIGGGEYGKKELKGVANFNLVDDVSAIRISAESAKSDGFVNNTTRGEDDYGDTDHSVVRVKWLYQITDNLKSVFSYQHIKSNYGQTISLWQGENNNFDFDKAARINLSGDDSRFDTEADLASLNVDYFVNEYWSLKSITAYQSGERSRYSDYDQTLRTFGNGGGIVTQNSKDDNWSQEFRFNYENDGVRGSSGFYFSSVDAYIGSRNQLDLALPALFDEFSPGLGAVLTTTAVLPAVVYEPYFDTTQAGFTEVKTSTWALFSEWEIDLNQQLMLSFGLRYDNEEQEFTTESNTISNYVLPAVGGPFGGITLAPGLNIDGAIGLINSQLAAYVAGVPLANKTEDFSNLLPHAGITYQWNDDISTSFFVKKSYRSGGSELTLLNGVNYFDEEELWNYEAALRAVVLDGKGVLNANVYYSDWTDQQVAIQEPGTTSTAFTMTVNAGESTLSGAELSFNYELSDNLELYTGLALSHTEYDSFLSPDGEIDYSGNSFLFAPEQTAVLGFYYENDNGLFFNGNVSYISDSTSRFSEPTSSVSANGVNKLKMNSYTLVNLNSGYKLDSVTLEAYVKNATDELYDTNNNLSNDDGTPSTILGAPREIGARVTFTF</sequence>
<accession>A0A5S3V5I9</accession>
<dbReference type="SUPFAM" id="SSF56935">
    <property type="entry name" value="Porins"/>
    <property type="match status" value="1"/>
</dbReference>
<keyword evidence="13" id="KW-0732">Signal</keyword>
<dbReference type="Gene3D" id="2.40.170.20">
    <property type="entry name" value="TonB-dependent receptor, beta-barrel domain"/>
    <property type="match status" value="1"/>
</dbReference>
<evidence type="ECO:0000256" key="13">
    <source>
        <dbReference type="SAM" id="SignalP"/>
    </source>
</evidence>
<dbReference type="InterPro" id="IPR012910">
    <property type="entry name" value="Plug_dom"/>
</dbReference>
<keyword evidence="2 11" id="KW-0813">Transport</keyword>
<dbReference type="Pfam" id="PF07715">
    <property type="entry name" value="Plug"/>
    <property type="match status" value="1"/>
</dbReference>
<evidence type="ECO:0000256" key="11">
    <source>
        <dbReference type="PROSITE-ProRule" id="PRU01360"/>
    </source>
</evidence>
<evidence type="ECO:0000256" key="4">
    <source>
        <dbReference type="ARBA" id="ARBA00022496"/>
    </source>
</evidence>
<dbReference type="InterPro" id="IPR000531">
    <property type="entry name" value="Beta-barrel_TonB"/>
</dbReference>
<comment type="similarity">
    <text evidence="11 12">Belongs to the TonB-dependent receptor family.</text>
</comment>
<gene>
    <name evidence="16" type="ORF">CWC19_16325</name>
</gene>
<comment type="subcellular location">
    <subcellularLocation>
        <location evidence="1 11">Cell outer membrane</location>
        <topology evidence="1 11">Multi-pass membrane protein</topology>
    </subcellularLocation>
</comment>
<keyword evidence="5 11" id="KW-0812">Transmembrane</keyword>
<reference evidence="16 17" key="1">
    <citation type="submission" date="2018-01" db="EMBL/GenBank/DDBJ databases">
        <authorList>
            <person name="Paulsen S."/>
            <person name="Gram L.K."/>
        </authorList>
    </citation>
    <scope>NUCLEOTIDE SEQUENCE [LARGE SCALE GENOMIC DNA]</scope>
    <source>
        <strain evidence="16 17">S3790</strain>
    </source>
</reference>
<evidence type="ECO:0000259" key="15">
    <source>
        <dbReference type="Pfam" id="PF07715"/>
    </source>
</evidence>
<dbReference type="RefSeq" id="WP_138592842.1">
    <property type="nucleotide sequence ID" value="NZ_PNBX01000076.1"/>
</dbReference>
<evidence type="ECO:0000313" key="17">
    <source>
        <dbReference type="Proteomes" id="UP000307217"/>
    </source>
</evidence>
<evidence type="ECO:0000256" key="10">
    <source>
        <dbReference type="ARBA" id="ARBA00023237"/>
    </source>
</evidence>
<evidence type="ECO:0000256" key="12">
    <source>
        <dbReference type="RuleBase" id="RU003357"/>
    </source>
</evidence>
<dbReference type="PANTHER" id="PTHR32552:SF81">
    <property type="entry name" value="TONB-DEPENDENT OUTER MEMBRANE RECEPTOR"/>
    <property type="match status" value="1"/>
</dbReference>
<evidence type="ECO:0000259" key="14">
    <source>
        <dbReference type="Pfam" id="PF00593"/>
    </source>
</evidence>
<dbReference type="GO" id="GO:0009279">
    <property type="term" value="C:cell outer membrane"/>
    <property type="evidence" value="ECO:0007669"/>
    <property type="project" value="UniProtKB-SubCell"/>
</dbReference>
<organism evidence="16 17">
    <name type="scientific">Pseudoalteromonas aurantia</name>
    <dbReference type="NCBI Taxonomy" id="43654"/>
    <lineage>
        <taxon>Bacteria</taxon>
        <taxon>Pseudomonadati</taxon>
        <taxon>Pseudomonadota</taxon>
        <taxon>Gammaproteobacteria</taxon>
        <taxon>Alteromonadales</taxon>
        <taxon>Pseudoalteromonadaceae</taxon>
        <taxon>Pseudoalteromonas</taxon>
    </lineage>
</organism>
<feature type="domain" description="TonB-dependent receptor plug" evidence="15">
    <location>
        <begin position="49"/>
        <end position="155"/>
    </location>
</feature>
<keyword evidence="4" id="KW-0410">Iron transport</keyword>
<reference evidence="17" key="2">
    <citation type="submission" date="2019-06" db="EMBL/GenBank/DDBJ databases">
        <title>Co-occurence of chitin degradation, pigmentation and bioactivity in marine Pseudoalteromonas.</title>
        <authorList>
            <person name="Sonnenschein E.C."/>
            <person name="Bech P.K."/>
        </authorList>
    </citation>
    <scope>NUCLEOTIDE SEQUENCE [LARGE SCALE GENOMIC DNA]</scope>
    <source>
        <strain evidence="17">S3790</strain>
    </source>
</reference>
<evidence type="ECO:0008006" key="18">
    <source>
        <dbReference type="Google" id="ProtNLM"/>
    </source>
</evidence>
<evidence type="ECO:0000313" key="16">
    <source>
        <dbReference type="EMBL" id="TMO66427.1"/>
    </source>
</evidence>
<evidence type="ECO:0000256" key="6">
    <source>
        <dbReference type="ARBA" id="ARBA00023004"/>
    </source>
</evidence>
<dbReference type="InterPro" id="IPR036942">
    <property type="entry name" value="Beta-barrel_TonB_sf"/>
</dbReference>
<dbReference type="OrthoDB" id="7051185at2"/>
<keyword evidence="6" id="KW-0408">Iron</keyword>
<comment type="caution">
    <text evidence="16">The sequence shown here is derived from an EMBL/GenBank/DDBJ whole genome shotgun (WGS) entry which is preliminary data.</text>
</comment>
<dbReference type="PROSITE" id="PS51257">
    <property type="entry name" value="PROKAR_LIPOPROTEIN"/>
    <property type="match status" value="1"/>
</dbReference>
<protein>
    <recommendedName>
        <fullName evidence="18">TonB-dependent receptor</fullName>
    </recommendedName>
</protein>
<evidence type="ECO:0000256" key="3">
    <source>
        <dbReference type="ARBA" id="ARBA00022452"/>
    </source>
</evidence>
<dbReference type="Proteomes" id="UP000307217">
    <property type="component" value="Unassembled WGS sequence"/>
</dbReference>
<keyword evidence="7" id="KW-0406">Ion transport</keyword>
<feature type="chain" id="PRO_5024360462" description="TonB-dependent receptor" evidence="13">
    <location>
        <begin position="23"/>
        <end position="778"/>
    </location>
</feature>
<keyword evidence="9 11" id="KW-0472">Membrane</keyword>
<dbReference type="PANTHER" id="PTHR32552">
    <property type="entry name" value="FERRICHROME IRON RECEPTOR-RELATED"/>
    <property type="match status" value="1"/>
</dbReference>
<evidence type="ECO:0000256" key="7">
    <source>
        <dbReference type="ARBA" id="ARBA00023065"/>
    </source>
</evidence>
<dbReference type="Pfam" id="PF00593">
    <property type="entry name" value="TonB_dep_Rec_b-barrel"/>
    <property type="match status" value="1"/>
</dbReference>
<dbReference type="AlphaFoldDB" id="A0A5S3V5I9"/>
<evidence type="ECO:0000256" key="2">
    <source>
        <dbReference type="ARBA" id="ARBA00022448"/>
    </source>
</evidence>